<dbReference type="PANTHER" id="PTHR11533">
    <property type="entry name" value="PROTEASE M1 ZINC METALLOPROTEASE"/>
    <property type="match status" value="1"/>
</dbReference>
<dbReference type="GO" id="GO:0005615">
    <property type="term" value="C:extracellular space"/>
    <property type="evidence" value="ECO:0007669"/>
    <property type="project" value="TreeGrafter"/>
</dbReference>
<dbReference type="GO" id="GO:0042277">
    <property type="term" value="F:peptide binding"/>
    <property type="evidence" value="ECO:0007669"/>
    <property type="project" value="TreeGrafter"/>
</dbReference>
<dbReference type="PROSITE" id="PS00518">
    <property type="entry name" value="ZF_RING_1"/>
    <property type="match status" value="1"/>
</dbReference>
<dbReference type="GO" id="GO:0070006">
    <property type="term" value="F:metalloaminopeptidase activity"/>
    <property type="evidence" value="ECO:0007669"/>
    <property type="project" value="TreeGrafter"/>
</dbReference>
<dbReference type="Pfam" id="PF00097">
    <property type="entry name" value="zf-C3HC4"/>
    <property type="match status" value="1"/>
</dbReference>
<dbReference type="InterPro" id="IPR045357">
    <property type="entry name" value="Aminopeptidase_N-like_N"/>
</dbReference>
<dbReference type="GeneID" id="14915672"/>
<feature type="compositionally biased region" description="Basic and acidic residues" evidence="6">
    <location>
        <begin position="1068"/>
        <end position="1077"/>
    </location>
</feature>
<name>L8GQB4_ACACF</name>
<feature type="region of interest" description="Disordered" evidence="6">
    <location>
        <begin position="1"/>
        <end position="27"/>
    </location>
</feature>
<dbReference type="InterPro" id="IPR050344">
    <property type="entry name" value="Peptidase_M1_aminopeptidases"/>
</dbReference>
<dbReference type="Gene3D" id="1.25.10.10">
    <property type="entry name" value="Leucine-rich Repeat Variant"/>
    <property type="match status" value="1"/>
</dbReference>
<dbReference type="InterPro" id="IPR013083">
    <property type="entry name" value="Znf_RING/FYVE/PHD"/>
</dbReference>
<evidence type="ECO:0000313" key="8">
    <source>
        <dbReference type="EMBL" id="ELR15170.1"/>
    </source>
</evidence>
<dbReference type="PROSITE" id="PS50089">
    <property type="entry name" value="ZF_RING_2"/>
    <property type="match status" value="1"/>
</dbReference>
<dbReference type="GO" id="GO:0043171">
    <property type="term" value="P:peptide catabolic process"/>
    <property type="evidence" value="ECO:0007669"/>
    <property type="project" value="TreeGrafter"/>
</dbReference>
<dbReference type="InterPro" id="IPR011989">
    <property type="entry name" value="ARM-like"/>
</dbReference>
<dbReference type="RefSeq" id="XP_004337183.1">
    <property type="nucleotide sequence ID" value="XM_004337135.1"/>
</dbReference>
<dbReference type="InterPro" id="IPR027268">
    <property type="entry name" value="Peptidase_M4/M1_CTD_sf"/>
</dbReference>
<dbReference type="PANTHER" id="PTHR11533:SF299">
    <property type="entry name" value="AMINOPEPTIDASE"/>
    <property type="match status" value="1"/>
</dbReference>
<organism evidence="8 9">
    <name type="scientific">Acanthamoeba castellanii (strain ATCC 30010 / Neff)</name>
    <dbReference type="NCBI Taxonomy" id="1257118"/>
    <lineage>
        <taxon>Eukaryota</taxon>
        <taxon>Amoebozoa</taxon>
        <taxon>Discosea</taxon>
        <taxon>Longamoebia</taxon>
        <taxon>Centramoebida</taxon>
        <taxon>Acanthamoebidae</taxon>
        <taxon>Acanthamoeba</taxon>
    </lineage>
</organism>
<dbReference type="Gene3D" id="3.30.40.10">
    <property type="entry name" value="Zinc/RING finger domain, C3HC4 (zinc finger)"/>
    <property type="match status" value="1"/>
</dbReference>
<dbReference type="Pfam" id="PF17900">
    <property type="entry name" value="Peptidase_M1_N"/>
    <property type="match status" value="1"/>
</dbReference>
<evidence type="ECO:0000256" key="5">
    <source>
        <dbReference type="SAM" id="Coils"/>
    </source>
</evidence>
<dbReference type="OrthoDB" id="79562at2759"/>
<dbReference type="SUPFAM" id="SSF55486">
    <property type="entry name" value="Metalloproteases ('zincins'), catalytic domain"/>
    <property type="match status" value="1"/>
</dbReference>
<feature type="coiled-coil region" evidence="5">
    <location>
        <begin position="1167"/>
        <end position="1194"/>
    </location>
</feature>
<keyword evidence="2 4" id="KW-0863">Zinc-finger</keyword>
<evidence type="ECO:0000256" key="3">
    <source>
        <dbReference type="ARBA" id="ARBA00022833"/>
    </source>
</evidence>
<feature type="compositionally biased region" description="Basic residues" evidence="6">
    <location>
        <begin position="1132"/>
        <end position="1145"/>
    </location>
</feature>
<dbReference type="CDD" id="cd09603">
    <property type="entry name" value="M1_APN_like"/>
    <property type="match status" value="1"/>
</dbReference>
<dbReference type="VEuPathDB" id="AmoebaDB:ACA1_217330"/>
<feature type="compositionally biased region" description="Acidic residues" evidence="6">
    <location>
        <begin position="1084"/>
        <end position="1093"/>
    </location>
</feature>
<keyword evidence="9" id="KW-1185">Reference proteome</keyword>
<dbReference type="AlphaFoldDB" id="L8GQB4"/>
<dbReference type="InterPro" id="IPR018957">
    <property type="entry name" value="Znf_C3HC4_RING-type"/>
</dbReference>
<dbReference type="Proteomes" id="UP000011083">
    <property type="component" value="Unassembled WGS sequence"/>
</dbReference>
<dbReference type="InterPro" id="IPR017907">
    <property type="entry name" value="Znf_RING_CS"/>
</dbReference>
<evidence type="ECO:0000256" key="4">
    <source>
        <dbReference type="PROSITE-ProRule" id="PRU00175"/>
    </source>
</evidence>
<dbReference type="Pfam" id="PF01433">
    <property type="entry name" value="Peptidase_M1"/>
    <property type="match status" value="1"/>
</dbReference>
<dbReference type="GO" id="GO:0016020">
    <property type="term" value="C:membrane"/>
    <property type="evidence" value="ECO:0007669"/>
    <property type="project" value="TreeGrafter"/>
</dbReference>
<dbReference type="GO" id="GO:0006508">
    <property type="term" value="P:proteolysis"/>
    <property type="evidence" value="ECO:0007669"/>
    <property type="project" value="TreeGrafter"/>
</dbReference>
<feature type="compositionally biased region" description="Acidic residues" evidence="6">
    <location>
        <begin position="1150"/>
        <end position="1159"/>
    </location>
</feature>
<evidence type="ECO:0000259" key="7">
    <source>
        <dbReference type="PROSITE" id="PS50089"/>
    </source>
</evidence>
<feature type="compositionally biased region" description="Acidic residues" evidence="6">
    <location>
        <begin position="1057"/>
        <end position="1067"/>
    </location>
</feature>
<keyword evidence="1" id="KW-0479">Metal-binding</keyword>
<accession>L8GQB4</accession>
<dbReference type="STRING" id="1257118.L8GQB4"/>
<evidence type="ECO:0000313" key="9">
    <source>
        <dbReference type="Proteomes" id="UP000011083"/>
    </source>
</evidence>
<dbReference type="GO" id="GO:0008270">
    <property type="term" value="F:zinc ion binding"/>
    <property type="evidence" value="ECO:0007669"/>
    <property type="project" value="UniProtKB-KW"/>
</dbReference>
<keyword evidence="5" id="KW-0175">Coiled coil</keyword>
<feature type="domain" description="RING-type" evidence="7">
    <location>
        <begin position="852"/>
        <end position="875"/>
    </location>
</feature>
<dbReference type="InterPro" id="IPR014782">
    <property type="entry name" value="Peptidase_M1_dom"/>
</dbReference>
<dbReference type="InterPro" id="IPR042097">
    <property type="entry name" value="Aminopeptidase_N-like_N_sf"/>
</dbReference>
<dbReference type="SUPFAM" id="SSF57850">
    <property type="entry name" value="RING/U-box"/>
    <property type="match status" value="1"/>
</dbReference>
<evidence type="ECO:0000256" key="2">
    <source>
        <dbReference type="ARBA" id="ARBA00022771"/>
    </source>
</evidence>
<evidence type="ECO:0000256" key="6">
    <source>
        <dbReference type="SAM" id="MobiDB-lite"/>
    </source>
</evidence>
<sequence>MPHHESTEGGQRGCAHTHGAAQGFPFAGSSRHYAPDVRVEPRHIRAEYDFQIKERRATCRAVLTVVSNDRTARTIALNAIGFADVDVKDEEGNQLVWTYDGELINVTWADPIAKGQERKLHVAYVLDHPVSGMQFSCPDEAYPTRPLFAATDNETERARYWLPCVDFPQVRQSLEFLLTSEESHTLVANGVLQSEVTNNGRKTAHWKLDFACPSYLACIAAGEFDLYPDETVEGVPIAYIACKGVPEESVRLVFGKTPAMMKWLTKKVGHAFPFPKYYQIIVPKIGGAMENISLVTWDDVFMLDKNLAAEWGYVVDSVNIHEMAHSYFGDALVIRHFEHAWLKESWATYIEAAWVEDHEKRDEFEYEMWCNASGYFSECSSYQRPIVTRSDVSNLSGGAWRIHMLRRLIGDSAFWAAVQAYVGDFHQKIVETVDFQRALEKQSGRNLTKFFDQWLLSPGYPKLKGKFDYSAEKKQVRVSFEQTQKDEKQGVGFFEFALDVEVVDESGAVHQGVVEMDDATGKASVILSGVASKPKTIRVDPEQKDVGNRIWAGKELAKLGTRPALRALREVLKAEPFWGVRVQLAKALAEQKNAGIFVSEILAEVIASETDPRAFMPTLNSFSSIRDEVMRSALRKWIEAHPYAYRGQWAALQALGNQRNEEDLDLLTAAASLDGPFPWTRNGGIRALGNTKSPKARDWLEAKLAYGQLRDNAREAVIGAYAECTAYLYDKDHVARKDAVTKLTALLREEDPAIKKAAVTGLVTLRATGAAAAIRSLRPLLSNQTGPWLDSKLKALQEGAGEEVTQLKKKVEELEAAVRKLEDKQRDAEEEKKANAASAAATKAKKTGLSGCTHHFCFVCIEQWATVATVCPLCKTRFTSLLRSTEPFRRRLKVCVSRDPLQAGGKVEQVAVKPKDLRAHYSDDELDGLVSNDEEGDEGAARAFMDDEAEEVSDGTAEREAEEADRELAEIYGEPVHHGRTVDLDLVSDHESDDDDSEGSLIDFIVSDDDAIATYASSDEDDEYDPSARRKMMKNKKAAKEKKSSNNKKKKKVVISLEDDEEDEEAGGSDRGRRPLMDDCLLPSDDDDDDDDDSRAKEKKDEADEDEGDEQTRLLRGLFNDDEDDDEGAAGKKAKAKAERRKTARRAAADDDGDEEDEQDRLRADYVERKRELVAEFETRMAALKREYVAARCAALLRRILLLLRKTGAAHDPPPRAKETAPRQWR</sequence>
<dbReference type="InterPro" id="IPR001841">
    <property type="entry name" value="Znf_RING"/>
</dbReference>
<dbReference type="InterPro" id="IPR016024">
    <property type="entry name" value="ARM-type_fold"/>
</dbReference>
<dbReference type="SUPFAM" id="SSF63737">
    <property type="entry name" value="Leukotriene A4 hydrolase N-terminal domain"/>
    <property type="match status" value="1"/>
</dbReference>
<gene>
    <name evidence="8" type="ORF">ACA1_217330</name>
</gene>
<dbReference type="KEGG" id="acan:ACA1_217330"/>
<dbReference type="Gene3D" id="1.10.390.10">
    <property type="entry name" value="Neutral Protease Domain 2"/>
    <property type="match status" value="1"/>
</dbReference>
<feature type="coiled-coil region" evidence="5">
    <location>
        <begin position="797"/>
        <end position="838"/>
    </location>
</feature>
<keyword evidence="3" id="KW-0862">Zinc</keyword>
<feature type="region of interest" description="Disordered" evidence="6">
    <location>
        <begin position="988"/>
        <end position="1007"/>
    </location>
</feature>
<reference evidence="8 9" key="1">
    <citation type="journal article" date="2013" name="Genome Biol.">
        <title>Genome of Acanthamoeba castellanii highlights extensive lateral gene transfer and early evolution of tyrosine kinase signaling.</title>
        <authorList>
            <person name="Clarke M."/>
            <person name="Lohan A.J."/>
            <person name="Liu B."/>
            <person name="Lagkouvardos I."/>
            <person name="Roy S."/>
            <person name="Zafar N."/>
            <person name="Bertelli C."/>
            <person name="Schilde C."/>
            <person name="Kianianmomeni A."/>
            <person name="Burglin T.R."/>
            <person name="Frech C."/>
            <person name="Turcotte B."/>
            <person name="Kopec K.O."/>
            <person name="Synnott J.M."/>
            <person name="Choo C."/>
            <person name="Paponov I."/>
            <person name="Finkler A."/>
            <person name="Soon Heng Tan C."/>
            <person name="Hutchins A.P."/>
            <person name="Weinmeier T."/>
            <person name="Rattei T."/>
            <person name="Chu J.S."/>
            <person name="Gimenez G."/>
            <person name="Irimia M."/>
            <person name="Rigden D.J."/>
            <person name="Fitzpatrick D.A."/>
            <person name="Lorenzo-Morales J."/>
            <person name="Bateman A."/>
            <person name="Chiu C.H."/>
            <person name="Tang P."/>
            <person name="Hegemann P."/>
            <person name="Fromm H."/>
            <person name="Raoult D."/>
            <person name="Greub G."/>
            <person name="Miranda-Saavedra D."/>
            <person name="Chen N."/>
            <person name="Nash P."/>
            <person name="Ginger M.L."/>
            <person name="Horn M."/>
            <person name="Schaap P."/>
            <person name="Caler L."/>
            <person name="Loftus B."/>
        </authorList>
    </citation>
    <scope>NUCLEOTIDE SEQUENCE [LARGE SCALE GENOMIC DNA]</scope>
    <source>
        <strain evidence="8 9">Neff</strain>
    </source>
</reference>
<proteinExistence type="predicted"/>
<dbReference type="GO" id="GO:0005737">
    <property type="term" value="C:cytoplasm"/>
    <property type="evidence" value="ECO:0007669"/>
    <property type="project" value="TreeGrafter"/>
</dbReference>
<dbReference type="SUPFAM" id="SSF48371">
    <property type="entry name" value="ARM repeat"/>
    <property type="match status" value="1"/>
</dbReference>
<protein>
    <submittedName>
        <fullName evidence="8">Peptidase family m1 domain containing protein</fullName>
    </submittedName>
</protein>
<dbReference type="EMBL" id="KB008036">
    <property type="protein sequence ID" value="ELR15170.1"/>
    <property type="molecule type" value="Genomic_DNA"/>
</dbReference>
<dbReference type="Gene3D" id="2.60.40.1730">
    <property type="entry name" value="tricorn interacting facor f3 domain"/>
    <property type="match status" value="1"/>
</dbReference>
<feature type="region of interest" description="Disordered" evidence="6">
    <location>
        <begin position="1015"/>
        <end position="1165"/>
    </location>
</feature>
<evidence type="ECO:0000256" key="1">
    <source>
        <dbReference type="ARBA" id="ARBA00022723"/>
    </source>
</evidence>
<feature type="compositionally biased region" description="Basic residues" evidence="6">
    <location>
        <begin position="1029"/>
        <end position="1053"/>
    </location>
</feature>